<sequence length="328" mass="33754">MTAEPRHPAHRPGRSARIEAEAAAWQVRIEGGPLDAGAGRALAIWLAGDPAAAEALADAEATWRELGRVAPPPAANDAAPWIGRRRLLGGLAAGLVLAAGLGAYGLGDPVTALIADYRTGPGERRSVRLPDGGQAELDSGTALALRYDGKRRAVELLAGEALFTAAPAAAAGGRPFLVRAAGGEAEALGTRFLVSLGAAATTVTVLEHRVAVSAPAAGGAAPRVVLAEGERVAYSAAVGLGPVARVTPDAVAPWREGRLVFDDVPLAEAVATLDRHRRDRILLLDPALAGRRVSGVFEIARLDGALEIIAAELDARRLALPPFATLLY</sequence>
<dbReference type="Pfam" id="PF16220">
    <property type="entry name" value="DUF4880"/>
    <property type="match status" value="1"/>
</dbReference>
<evidence type="ECO:0000313" key="4">
    <source>
        <dbReference type="Proteomes" id="UP000192917"/>
    </source>
</evidence>
<gene>
    <name evidence="3" type="ORF">SAMN05428998_11751</name>
</gene>
<dbReference type="PANTHER" id="PTHR30273:SF2">
    <property type="entry name" value="PROTEIN FECR"/>
    <property type="match status" value="1"/>
</dbReference>
<dbReference type="InterPro" id="IPR012373">
    <property type="entry name" value="Ferrdict_sens_TM"/>
</dbReference>
<evidence type="ECO:0000259" key="2">
    <source>
        <dbReference type="Pfam" id="PF16220"/>
    </source>
</evidence>
<dbReference type="Gene3D" id="2.60.120.1440">
    <property type="match status" value="1"/>
</dbReference>
<feature type="domain" description="FecR N-terminal" evidence="2">
    <location>
        <begin position="21"/>
        <end position="61"/>
    </location>
</feature>
<evidence type="ECO:0000313" key="3">
    <source>
        <dbReference type="EMBL" id="SMF48170.1"/>
    </source>
</evidence>
<dbReference type="InterPro" id="IPR032623">
    <property type="entry name" value="FecR_N"/>
</dbReference>
<proteinExistence type="predicted"/>
<accession>A0A1Y6C6L7</accession>
<dbReference type="InterPro" id="IPR006860">
    <property type="entry name" value="FecR"/>
</dbReference>
<dbReference type="Pfam" id="PF04773">
    <property type="entry name" value="FecR"/>
    <property type="match status" value="1"/>
</dbReference>
<name>A0A1Y6C6L7_9PROT</name>
<dbReference type="GO" id="GO:0016989">
    <property type="term" value="F:sigma factor antagonist activity"/>
    <property type="evidence" value="ECO:0007669"/>
    <property type="project" value="TreeGrafter"/>
</dbReference>
<dbReference type="STRING" id="560819.SAMN05428998_11751"/>
<dbReference type="Proteomes" id="UP000192917">
    <property type="component" value="Unassembled WGS sequence"/>
</dbReference>
<feature type="domain" description="FecR protein" evidence="1">
    <location>
        <begin position="116"/>
        <end position="210"/>
    </location>
</feature>
<protein>
    <submittedName>
        <fullName evidence="3">FecR family protein</fullName>
    </submittedName>
</protein>
<dbReference type="PIRSF" id="PIRSF018266">
    <property type="entry name" value="FecR"/>
    <property type="match status" value="1"/>
</dbReference>
<dbReference type="AlphaFoldDB" id="A0A1Y6C6L7"/>
<dbReference type="EMBL" id="FWZX01000017">
    <property type="protein sequence ID" value="SMF48170.1"/>
    <property type="molecule type" value="Genomic_DNA"/>
</dbReference>
<dbReference type="RefSeq" id="WP_085124284.1">
    <property type="nucleotide sequence ID" value="NZ_FWZX01000017.1"/>
</dbReference>
<keyword evidence="4" id="KW-1185">Reference proteome</keyword>
<organism evidence="3 4">
    <name type="scientific">Tistlia consotensis USBA 355</name>
    <dbReference type="NCBI Taxonomy" id="560819"/>
    <lineage>
        <taxon>Bacteria</taxon>
        <taxon>Pseudomonadati</taxon>
        <taxon>Pseudomonadota</taxon>
        <taxon>Alphaproteobacteria</taxon>
        <taxon>Rhodospirillales</taxon>
        <taxon>Rhodovibrionaceae</taxon>
        <taxon>Tistlia</taxon>
    </lineage>
</organism>
<dbReference type="PANTHER" id="PTHR30273">
    <property type="entry name" value="PERIPLASMIC SIGNAL SENSOR AND SIGMA FACTOR ACTIVATOR FECR-RELATED"/>
    <property type="match status" value="1"/>
</dbReference>
<dbReference type="Gene3D" id="3.55.50.30">
    <property type="match status" value="1"/>
</dbReference>
<reference evidence="3 4" key="1">
    <citation type="submission" date="2017-04" db="EMBL/GenBank/DDBJ databases">
        <authorList>
            <person name="Afonso C.L."/>
            <person name="Miller P.J."/>
            <person name="Scott M.A."/>
            <person name="Spackman E."/>
            <person name="Goraichik I."/>
            <person name="Dimitrov K.M."/>
            <person name="Suarez D.L."/>
            <person name="Swayne D.E."/>
        </authorList>
    </citation>
    <scope>NUCLEOTIDE SEQUENCE [LARGE SCALE GENOMIC DNA]</scope>
    <source>
        <strain evidence="3 4">USBA 355</strain>
    </source>
</reference>
<evidence type="ECO:0000259" key="1">
    <source>
        <dbReference type="Pfam" id="PF04773"/>
    </source>
</evidence>